<proteinExistence type="predicted"/>
<reference evidence="1 2" key="4">
    <citation type="journal article" date="2011" name="BMC Genomics">
        <title>RNA-Seq improves annotation of protein-coding genes in the cucumber genome.</title>
        <authorList>
            <person name="Li Z."/>
            <person name="Zhang Z."/>
            <person name="Yan P."/>
            <person name="Huang S."/>
            <person name="Fei Z."/>
            <person name="Lin K."/>
        </authorList>
    </citation>
    <scope>NUCLEOTIDE SEQUENCE [LARGE SCALE GENOMIC DNA]</scope>
    <source>
        <strain evidence="2">cv. 9930</strain>
    </source>
</reference>
<evidence type="ECO:0000313" key="1">
    <source>
        <dbReference type="EMBL" id="KGN50552.1"/>
    </source>
</evidence>
<dbReference type="AlphaFoldDB" id="A0A0A0KQ96"/>
<keyword evidence="2" id="KW-1185">Reference proteome</keyword>
<evidence type="ECO:0000313" key="2">
    <source>
        <dbReference type="Proteomes" id="UP000029981"/>
    </source>
</evidence>
<dbReference type="Proteomes" id="UP000029981">
    <property type="component" value="Chromosome 5"/>
</dbReference>
<reference evidence="1 2" key="2">
    <citation type="journal article" date="2009" name="PLoS ONE">
        <title>An integrated genetic and cytogenetic map of the cucumber genome.</title>
        <authorList>
            <person name="Ren Y."/>
            <person name="Zhang Z."/>
            <person name="Liu J."/>
            <person name="Staub J.E."/>
            <person name="Han Y."/>
            <person name="Cheng Z."/>
            <person name="Li X."/>
            <person name="Lu J."/>
            <person name="Miao H."/>
            <person name="Kang H."/>
            <person name="Xie B."/>
            <person name="Gu X."/>
            <person name="Wang X."/>
            <person name="Du Y."/>
            <person name="Jin W."/>
            <person name="Huang S."/>
        </authorList>
    </citation>
    <scope>NUCLEOTIDE SEQUENCE [LARGE SCALE GENOMIC DNA]</scope>
    <source>
        <strain evidence="2">cv. 9930</strain>
    </source>
</reference>
<reference evidence="1 2" key="3">
    <citation type="journal article" date="2010" name="BMC Genomics">
        <title>Transcriptome sequencing and comparative analysis of cucumber flowers with different sex types.</title>
        <authorList>
            <person name="Guo S."/>
            <person name="Zheng Y."/>
            <person name="Joung J.G."/>
            <person name="Liu S."/>
            <person name="Zhang Z."/>
            <person name="Crasta O.R."/>
            <person name="Sobral B.W."/>
            <person name="Xu Y."/>
            <person name="Huang S."/>
            <person name="Fei Z."/>
        </authorList>
    </citation>
    <scope>NUCLEOTIDE SEQUENCE [LARGE SCALE GENOMIC DNA]</scope>
    <source>
        <strain evidence="2">cv. 9930</strain>
    </source>
</reference>
<reference evidence="1 2" key="1">
    <citation type="journal article" date="2009" name="Nat. Genet.">
        <title>The genome of the cucumber, Cucumis sativus L.</title>
        <authorList>
            <person name="Huang S."/>
            <person name="Li R."/>
            <person name="Zhang Z."/>
            <person name="Li L."/>
            <person name="Gu X."/>
            <person name="Fan W."/>
            <person name="Lucas W.J."/>
            <person name="Wang X."/>
            <person name="Xie B."/>
            <person name="Ni P."/>
            <person name="Ren Y."/>
            <person name="Zhu H."/>
            <person name="Li J."/>
            <person name="Lin K."/>
            <person name="Jin W."/>
            <person name="Fei Z."/>
            <person name="Li G."/>
            <person name="Staub J."/>
            <person name="Kilian A."/>
            <person name="van der Vossen E.A."/>
            <person name="Wu Y."/>
            <person name="Guo J."/>
            <person name="He J."/>
            <person name="Jia Z."/>
            <person name="Ren Y."/>
            <person name="Tian G."/>
            <person name="Lu Y."/>
            <person name="Ruan J."/>
            <person name="Qian W."/>
            <person name="Wang M."/>
            <person name="Huang Q."/>
            <person name="Li B."/>
            <person name="Xuan Z."/>
            <person name="Cao J."/>
            <person name="Asan"/>
            <person name="Wu Z."/>
            <person name="Zhang J."/>
            <person name="Cai Q."/>
            <person name="Bai Y."/>
            <person name="Zhao B."/>
            <person name="Han Y."/>
            <person name="Li Y."/>
            <person name="Li X."/>
            <person name="Wang S."/>
            <person name="Shi Q."/>
            <person name="Liu S."/>
            <person name="Cho W.K."/>
            <person name="Kim J.Y."/>
            <person name="Xu Y."/>
            <person name="Heller-Uszynska K."/>
            <person name="Miao H."/>
            <person name="Cheng Z."/>
            <person name="Zhang S."/>
            <person name="Wu J."/>
            <person name="Yang Y."/>
            <person name="Kang H."/>
            <person name="Li M."/>
            <person name="Liang H."/>
            <person name="Ren X."/>
            <person name="Shi Z."/>
            <person name="Wen M."/>
            <person name="Jian M."/>
            <person name="Yang H."/>
            <person name="Zhang G."/>
            <person name="Yang Z."/>
            <person name="Chen R."/>
            <person name="Liu S."/>
            <person name="Li J."/>
            <person name="Ma L."/>
            <person name="Liu H."/>
            <person name="Zhou Y."/>
            <person name="Zhao J."/>
            <person name="Fang X."/>
            <person name="Li G."/>
            <person name="Fang L."/>
            <person name="Li Y."/>
            <person name="Liu D."/>
            <person name="Zheng H."/>
            <person name="Zhang Y."/>
            <person name="Qin N."/>
            <person name="Li Z."/>
            <person name="Yang G."/>
            <person name="Yang S."/>
            <person name="Bolund L."/>
            <person name="Kristiansen K."/>
            <person name="Zheng H."/>
            <person name="Li S."/>
            <person name="Zhang X."/>
            <person name="Yang H."/>
            <person name="Wang J."/>
            <person name="Sun R."/>
            <person name="Zhang B."/>
            <person name="Jiang S."/>
            <person name="Wang J."/>
            <person name="Du Y."/>
            <person name="Li S."/>
        </authorList>
    </citation>
    <scope>NUCLEOTIDE SEQUENCE [LARGE SCALE GENOMIC DNA]</scope>
    <source>
        <strain evidence="2">cv. 9930</strain>
    </source>
</reference>
<protein>
    <submittedName>
        <fullName evidence="1">Uncharacterized protein</fullName>
    </submittedName>
</protein>
<name>A0A0A0KQ96_CUCSA</name>
<organism evidence="1 2">
    <name type="scientific">Cucumis sativus</name>
    <name type="common">Cucumber</name>
    <dbReference type="NCBI Taxonomy" id="3659"/>
    <lineage>
        <taxon>Eukaryota</taxon>
        <taxon>Viridiplantae</taxon>
        <taxon>Streptophyta</taxon>
        <taxon>Embryophyta</taxon>
        <taxon>Tracheophyta</taxon>
        <taxon>Spermatophyta</taxon>
        <taxon>Magnoliopsida</taxon>
        <taxon>eudicotyledons</taxon>
        <taxon>Gunneridae</taxon>
        <taxon>Pentapetalae</taxon>
        <taxon>rosids</taxon>
        <taxon>fabids</taxon>
        <taxon>Cucurbitales</taxon>
        <taxon>Cucurbitaceae</taxon>
        <taxon>Benincaseae</taxon>
        <taxon>Cucumis</taxon>
    </lineage>
</organism>
<gene>
    <name evidence="1" type="ORF">Csa_5G182080</name>
</gene>
<accession>A0A0A0KQ96</accession>
<dbReference type="Gramene" id="KGN50552">
    <property type="protein sequence ID" value="KGN50552"/>
    <property type="gene ID" value="Csa_5G182080"/>
</dbReference>
<sequence length="75" mass="8814">MTGPADSYVEIHPRLCQITFLFNHTSRRKQLRHPGNPSRLLICLPSFAPKSLEMEVFLYFHQLYVVYNVFGRTCK</sequence>
<dbReference type="EMBL" id="CM002926">
    <property type="protein sequence ID" value="KGN50552.1"/>
    <property type="molecule type" value="Genomic_DNA"/>
</dbReference>